<dbReference type="Pfam" id="PF05699">
    <property type="entry name" value="Dimer_Tnp_hAT"/>
    <property type="match status" value="1"/>
</dbReference>
<dbReference type="EMBL" id="NAJN01002646">
    <property type="protein sequence ID" value="TKA50188.1"/>
    <property type="molecule type" value="Genomic_DNA"/>
</dbReference>
<feature type="region of interest" description="Disordered" evidence="6">
    <location>
        <begin position="70"/>
        <end position="99"/>
    </location>
</feature>
<evidence type="ECO:0000256" key="5">
    <source>
        <dbReference type="ARBA" id="ARBA00023242"/>
    </source>
</evidence>
<dbReference type="GO" id="GO:0046983">
    <property type="term" value="F:protein dimerization activity"/>
    <property type="evidence" value="ECO:0007669"/>
    <property type="project" value="InterPro"/>
</dbReference>
<accession>A0A4U0VLM9</accession>
<evidence type="ECO:0000259" key="7">
    <source>
        <dbReference type="Pfam" id="PF05699"/>
    </source>
</evidence>
<feature type="compositionally biased region" description="Low complexity" evidence="6">
    <location>
        <begin position="656"/>
        <end position="666"/>
    </location>
</feature>
<gene>
    <name evidence="8" type="ORF">B0A49_11188</name>
</gene>
<feature type="domain" description="HAT C-terminal dimerisation" evidence="7">
    <location>
        <begin position="548"/>
        <end position="631"/>
    </location>
</feature>
<keyword evidence="2" id="KW-0479">Metal-binding</keyword>
<evidence type="ECO:0000256" key="6">
    <source>
        <dbReference type="SAM" id="MobiDB-lite"/>
    </source>
</evidence>
<dbReference type="InterPro" id="IPR012337">
    <property type="entry name" value="RNaseH-like_sf"/>
</dbReference>
<evidence type="ECO:0000313" key="8">
    <source>
        <dbReference type="EMBL" id="TKA50188.1"/>
    </source>
</evidence>
<evidence type="ECO:0000256" key="3">
    <source>
        <dbReference type="ARBA" id="ARBA00022771"/>
    </source>
</evidence>
<evidence type="ECO:0000256" key="4">
    <source>
        <dbReference type="ARBA" id="ARBA00022833"/>
    </source>
</evidence>
<organism evidence="8 9">
    <name type="scientific">Cryomyces minteri</name>
    <dbReference type="NCBI Taxonomy" id="331657"/>
    <lineage>
        <taxon>Eukaryota</taxon>
        <taxon>Fungi</taxon>
        <taxon>Dikarya</taxon>
        <taxon>Ascomycota</taxon>
        <taxon>Pezizomycotina</taxon>
        <taxon>Dothideomycetes</taxon>
        <taxon>Dothideomycetes incertae sedis</taxon>
        <taxon>Cryomyces</taxon>
    </lineage>
</organism>
<feature type="region of interest" description="Disordered" evidence="6">
    <location>
        <begin position="641"/>
        <end position="705"/>
    </location>
</feature>
<dbReference type="PANTHER" id="PTHR46481">
    <property type="entry name" value="ZINC FINGER BED DOMAIN-CONTAINING PROTEIN 4"/>
    <property type="match status" value="1"/>
</dbReference>
<reference evidence="8 9" key="1">
    <citation type="submission" date="2017-03" db="EMBL/GenBank/DDBJ databases">
        <title>Genomes of endolithic fungi from Antarctica.</title>
        <authorList>
            <person name="Coleine C."/>
            <person name="Masonjones S."/>
            <person name="Stajich J.E."/>
        </authorList>
    </citation>
    <scope>NUCLEOTIDE SEQUENCE [LARGE SCALE GENOMIC DNA]</scope>
    <source>
        <strain evidence="8 9">CCFEE 5187</strain>
    </source>
</reference>
<keyword evidence="3" id="KW-0863">Zinc-finger</keyword>
<feature type="compositionally biased region" description="Acidic residues" evidence="6">
    <location>
        <begin position="687"/>
        <end position="705"/>
    </location>
</feature>
<dbReference type="Proteomes" id="UP000308768">
    <property type="component" value="Unassembled WGS sequence"/>
</dbReference>
<protein>
    <recommendedName>
        <fullName evidence="7">HAT C-terminal dimerisation domain-containing protein</fullName>
    </recommendedName>
</protein>
<keyword evidence="5" id="KW-0539">Nucleus</keyword>
<evidence type="ECO:0000313" key="9">
    <source>
        <dbReference type="Proteomes" id="UP000308768"/>
    </source>
</evidence>
<dbReference type="GO" id="GO:0008270">
    <property type="term" value="F:zinc ion binding"/>
    <property type="evidence" value="ECO:0007669"/>
    <property type="project" value="UniProtKB-KW"/>
</dbReference>
<proteinExistence type="predicted"/>
<dbReference type="GO" id="GO:0005634">
    <property type="term" value="C:nucleus"/>
    <property type="evidence" value="ECO:0007669"/>
    <property type="project" value="UniProtKB-SubCell"/>
</dbReference>
<dbReference type="SUPFAM" id="SSF53098">
    <property type="entry name" value="Ribonuclease H-like"/>
    <property type="match status" value="1"/>
</dbReference>
<dbReference type="PANTHER" id="PTHR46481:SF10">
    <property type="entry name" value="ZINC FINGER BED DOMAIN-CONTAINING PROTEIN 39"/>
    <property type="match status" value="1"/>
</dbReference>
<feature type="region of interest" description="Disordered" evidence="6">
    <location>
        <begin position="502"/>
        <end position="529"/>
    </location>
</feature>
<name>A0A4U0VLM9_9PEZI</name>
<keyword evidence="9" id="KW-1185">Reference proteome</keyword>
<comment type="subcellular location">
    <subcellularLocation>
        <location evidence="1">Nucleus</location>
    </subcellularLocation>
</comment>
<dbReference type="InterPro" id="IPR052035">
    <property type="entry name" value="ZnF_BED_domain_contain"/>
</dbReference>
<comment type="caution">
    <text evidence="8">The sequence shown here is derived from an EMBL/GenBank/DDBJ whole genome shotgun (WGS) entry which is preliminary data.</text>
</comment>
<evidence type="ECO:0000256" key="2">
    <source>
        <dbReference type="ARBA" id="ARBA00022723"/>
    </source>
</evidence>
<dbReference type="AlphaFoldDB" id="A0A4U0VLM9"/>
<keyword evidence="4" id="KW-0862">Zinc</keyword>
<sequence length="705" mass="80017">RVSFPLQGALLHASYQLRPRQKRGIGDNRISWIWRHGIDIERLSTGLEWKGKFWLCKACHEGGIKRQPLAAESSSNASKHMLKSHGIAPTGPPIQQPPTQSLDGWMKKDLPPEAKEEVFKRDLINWIAQADISFMQAASTELHKVIKSGGQYTESLLPSAGTARNWITTAFVQRRSQLKLKLHQARSKINLSFDIRSAPNDLDLLGLPRITGAHNGVNIARCVTAVIHEYQIEVKLGAFQMDNASNNDTTIQELADAITVTKTSTITGEGAIGKIHNVVKYINRNSSRIEAFMGIQLQLGVTKANLLKLTKDGGVRWNSVYLMVKRALKLEVVVREYLRTWKRKDKEAYDLQQDVLDEQDWEELRHFAELLKPFYTVTKRVEGNANKPGYEGSHGALWEVLMSIDYLYKKLSTAADEITADKDNKIFTNHYQTGVNTGFLKLKEYFTLTDRSPLYRAAIALHPCHKFAWFEAHWSRNKSYITAAKKVTKELFATYVGEGSAPSVTGTAPAPRVSRKRRRSESSDDEDYSAAFHTASVRPKLSETRDTELERFMADTDDVRGYEERPLAWWRDIGEKRYATLALMAYDLFLIPGMSSECERAFSHGKKMIRDERYRLKADVIEADQCVKSWYRHRVITGESIASQTPPTRAPPVTPPTAASRSPTPAIQEEDQEEDHVMLYSDRGSDSEVEVMEDKEDHEDLELYE</sequence>
<dbReference type="InterPro" id="IPR008906">
    <property type="entry name" value="HATC_C_dom"/>
</dbReference>
<feature type="non-terminal residue" evidence="8">
    <location>
        <position position="1"/>
    </location>
</feature>
<evidence type="ECO:0000256" key="1">
    <source>
        <dbReference type="ARBA" id="ARBA00004123"/>
    </source>
</evidence>
<dbReference type="OrthoDB" id="2677621at2759"/>